<reference evidence="2 3" key="1">
    <citation type="submission" date="2024-06" db="EMBL/GenBank/DDBJ databases">
        <title>The draft genome of Grus japonensis, version 3.</title>
        <authorList>
            <person name="Nabeshima K."/>
            <person name="Suzuki S."/>
            <person name="Onuma M."/>
        </authorList>
    </citation>
    <scope>NUCLEOTIDE SEQUENCE [LARGE SCALE GENOMIC DNA]</scope>
    <source>
        <strain evidence="2 3">451A</strain>
    </source>
</reference>
<dbReference type="EMBL" id="BAAFJT010000025">
    <property type="protein sequence ID" value="GAB0200051.1"/>
    <property type="molecule type" value="Genomic_DNA"/>
</dbReference>
<dbReference type="Proteomes" id="UP001623348">
    <property type="component" value="Unassembled WGS sequence"/>
</dbReference>
<accession>A0ABC9XQW6</accession>
<evidence type="ECO:0000256" key="1">
    <source>
        <dbReference type="SAM" id="SignalP"/>
    </source>
</evidence>
<name>A0ABC9XQW6_GRUJA</name>
<feature type="signal peptide" evidence="1">
    <location>
        <begin position="1"/>
        <end position="24"/>
    </location>
</feature>
<sequence>MVTNFTINIKFMFLTIFKLVPSSAQLHTAQTGTNSKIGLRHRCNMTIGKTSAERDRGCLASQSACLRYQRRRRWDHRCCCYSCCSPALRNWRCRRQGCSKGASYSQRRLTVVAKQPDLTLEMSATSEEPELFWDLSVLH</sequence>
<evidence type="ECO:0000313" key="2">
    <source>
        <dbReference type="EMBL" id="GAB0200051.1"/>
    </source>
</evidence>
<proteinExistence type="predicted"/>
<evidence type="ECO:0000313" key="3">
    <source>
        <dbReference type="Proteomes" id="UP001623348"/>
    </source>
</evidence>
<comment type="caution">
    <text evidence="2">The sequence shown here is derived from an EMBL/GenBank/DDBJ whole genome shotgun (WGS) entry which is preliminary data.</text>
</comment>
<protein>
    <submittedName>
        <fullName evidence="2">Membrane cofactor protein-like</fullName>
    </submittedName>
</protein>
<keyword evidence="3" id="KW-1185">Reference proteome</keyword>
<organism evidence="2 3">
    <name type="scientific">Grus japonensis</name>
    <name type="common">Japanese crane</name>
    <name type="synonym">Red-crowned crane</name>
    <dbReference type="NCBI Taxonomy" id="30415"/>
    <lineage>
        <taxon>Eukaryota</taxon>
        <taxon>Metazoa</taxon>
        <taxon>Chordata</taxon>
        <taxon>Craniata</taxon>
        <taxon>Vertebrata</taxon>
        <taxon>Euteleostomi</taxon>
        <taxon>Archelosauria</taxon>
        <taxon>Archosauria</taxon>
        <taxon>Dinosauria</taxon>
        <taxon>Saurischia</taxon>
        <taxon>Theropoda</taxon>
        <taxon>Coelurosauria</taxon>
        <taxon>Aves</taxon>
        <taxon>Neognathae</taxon>
        <taxon>Neoaves</taxon>
        <taxon>Gruiformes</taxon>
        <taxon>Gruidae</taxon>
        <taxon>Grus</taxon>
    </lineage>
</organism>
<gene>
    <name evidence="2" type="ORF">GRJ2_002470500</name>
</gene>
<dbReference type="AlphaFoldDB" id="A0ABC9XQW6"/>
<keyword evidence="1" id="KW-0732">Signal</keyword>
<feature type="chain" id="PRO_5044869123" evidence="1">
    <location>
        <begin position="25"/>
        <end position="139"/>
    </location>
</feature>